<comment type="function">
    <text evidence="4">Required for multiple vacuole delivery pathways including the cytoplasm to vacuole transport (Cvt), autophagy, pexophagy and endocytosis.</text>
</comment>
<dbReference type="Proteomes" id="UP000253472">
    <property type="component" value="Unassembled WGS sequence"/>
</dbReference>
<feature type="domain" description="FUZ/MON1/HPS1 third Longin" evidence="8">
    <location>
        <begin position="462"/>
        <end position="568"/>
    </location>
</feature>
<dbReference type="PANTHER" id="PTHR13027">
    <property type="entry name" value="SAND PROTEIN-RELATED"/>
    <property type="match status" value="1"/>
</dbReference>
<comment type="caution">
    <text evidence="9">The sequence shown here is derived from an EMBL/GenBank/DDBJ whole genome shotgun (WGS) entry which is preliminary data.</text>
</comment>
<keyword evidence="4" id="KW-0813">Transport</keyword>
<reference evidence="9 10" key="1">
    <citation type="submission" date="2018-06" db="EMBL/GenBank/DDBJ databases">
        <title>Whole genome sequencing of Candida tropicalis (genome annotated by CSBL at Korea University).</title>
        <authorList>
            <person name="Ahn J."/>
        </authorList>
    </citation>
    <scope>NUCLEOTIDE SEQUENCE [LARGE SCALE GENOMIC DNA]</scope>
    <source>
        <strain evidence="9 10">ATCC 20962</strain>
    </source>
</reference>
<sequence>MSLPKTLQVPGKASALIPKTTAASTSATQPTTAISYENASLEIQSIRGSPYIAATPAPSQAPDTSSIISEIGLSEYVDDLNSIPHIRFDNNNNNTTSSNRASPGLNGSSPDSFTYREFFQLGESGLTNEQFYDKYIGISKSNDDKEFHDKLKHFFIFSSAGKPIYSMNGSDDLIIGYMGILTTIISSFQENFNQDLQVIEFGRGMKVVAINKNPIILIAISRIYFENIASMKLQLNTLYYYLLSILSKSAIDKHFNNRLNYDLRRVLSPLDFENLDQLCMNLTYGVRSEKTGDRDAAFELYISQILLSSARQSIKIRHTLRTKLNSILHVRNEEIIFTLLMSRQDKILNYLHPKQHNLPNEDLNVLLFIINSLPKHQNRQNEDLWMPICMSNFNDHGFLYIFVRHFNDLTLMLISGNKNAFDTLKLTADEIFDKLENKPELTHKLRNELNMPLNIEAPLIFRHFIYKDVLLNQFVMSELPSDEYSGLQYIKIYNELKFNQAKIIKFDDGVNYKKLTYLQQKNAIGFMLLDKHYEFYCIIDNIQDGGKTLQSKKIIEISLQIIKWCKKNHARLFVTI</sequence>
<keyword evidence="4" id="KW-0967">Endosome</keyword>
<feature type="region of interest" description="Disordered" evidence="5">
    <location>
        <begin position="88"/>
        <end position="107"/>
    </location>
</feature>
<dbReference type="InterPro" id="IPR004353">
    <property type="entry name" value="Mon1"/>
</dbReference>
<evidence type="ECO:0000256" key="1">
    <source>
        <dbReference type="ARBA" id="ARBA00004380"/>
    </source>
</evidence>
<comment type="subcellular location">
    <subcellularLocation>
        <location evidence="4">Endosome</location>
        <location evidence="4">Multivesicular body membrane</location>
        <topology evidence="4">Peripheral membrane protein</topology>
    </subcellularLocation>
    <subcellularLocation>
        <location evidence="1 4">Prevacuolar compartment membrane</location>
        <topology evidence="1 4">Peripheral membrane protein</topology>
    </subcellularLocation>
    <subcellularLocation>
        <location evidence="4">Vacuole membrane</location>
        <topology evidence="4">Peripheral membrane protein</topology>
    </subcellularLocation>
</comment>
<dbReference type="PRINTS" id="PR01546">
    <property type="entry name" value="YEAST73DUF"/>
</dbReference>
<dbReference type="GO" id="GO:0006623">
    <property type="term" value="P:protein targeting to vacuole"/>
    <property type="evidence" value="ECO:0007669"/>
    <property type="project" value="UniProtKB-UniRule"/>
</dbReference>
<keyword evidence="10" id="KW-1185">Reference proteome</keyword>
<dbReference type="InterPro" id="IPR043971">
    <property type="entry name" value="FUZ/MON1/HPS1_longin_2"/>
</dbReference>
<keyword evidence="4" id="KW-0072">Autophagy</keyword>
<evidence type="ECO:0000256" key="4">
    <source>
        <dbReference type="RuleBase" id="RU367048"/>
    </source>
</evidence>
<dbReference type="Pfam" id="PF19038">
    <property type="entry name" value="Fuz_longin_3"/>
    <property type="match status" value="1"/>
</dbReference>
<comment type="similarity">
    <text evidence="2 4">Belongs to the MON1/SAND family.</text>
</comment>
<proteinExistence type="inferred from homology"/>
<dbReference type="GO" id="GO:0016192">
    <property type="term" value="P:vesicle-mediated transport"/>
    <property type="evidence" value="ECO:0007669"/>
    <property type="project" value="InterPro"/>
</dbReference>
<organism evidence="9 10">
    <name type="scientific">Candida viswanathii</name>
    <dbReference type="NCBI Taxonomy" id="5486"/>
    <lineage>
        <taxon>Eukaryota</taxon>
        <taxon>Fungi</taxon>
        <taxon>Dikarya</taxon>
        <taxon>Ascomycota</taxon>
        <taxon>Saccharomycotina</taxon>
        <taxon>Pichiomycetes</taxon>
        <taxon>Debaryomycetaceae</taxon>
        <taxon>Candida/Lodderomyces clade</taxon>
        <taxon>Candida</taxon>
    </lineage>
</organism>
<accession>A0A367Y9W5</accession>
<evidence type="ECO:0000256" key="2">
    <source>
        <dbReference type="ARBA" id="ARBA00008968"/>
    </source>
</evidence>
<feature type="domain" description="FUZ/MON1/HPS1 first Longin" evidence="6">
    <location>
        <begin position="152"/>
        <end position="277"/>
    </location>
</feature>
<dbReference type="PANTHER" id="PTHR13027:SF7">
    <property type="entry name" value="VACUOLAR FUSION PROTEIN MON1 HOMOLOG"/>
    <property type="match status" value="1"/>
</dbReference>
<dbReference type="STRING" id="5486.A0A367Y9W5"/>
<dbReference type="AlphaFoldDB" id="A0A367Y9W5"/>
<dbReference type="Pfam" id="PF19037">
    <property type="entry name" value="Fuz_longin_2"/>
    <property type="match status" value="1"/>
</dbReference>
<evidence type="ECO:0000259" key="7">
    <source>
        <dbReference type="Pfam" id="PF19037"/>
    </source>
</evidence>
<dbReference type="EMBL" id="QLNQ01000025">
    <property type="protein sequence ID" value="RCK62644.1"/>
    <property type="molecule type" value="Genomic_DNA"/>
</dbReference>
<feature type="domain" description="FUZ/MON1/HPS1 second Longin" evidence="7">
    <location>
        <begin position="334"/>
        <end position="431"/>
    </location>
</feature>
<evidence type="ECO:0000313" key="9">
    <source>
        <dbReference type="EMBL" id="RCK62644.1"/>
    </source>
</evidence>
<keyword evidence="4" id="KW-0926">Vacuole</keyword>
<evidence type="ECO:0000259" key="6">
    <source>
        <dbReference type="Pfam" id="PF19036"/>
    </source>
</evidence>
<keyword evidence="4" id="KW-0653">Protein transport</keyword>
<name>A0A367Y9W5_9ASCO</name>
<protein>
    <recommendedName>
        <fullName evidence="3 4">Vacuolar fusion protein MON1</fullName>
    </recommendedName>
</protein>
<feature type="compositionally biased region" description="Low complexity" evidence="5">
    <location>
        <begin position="90"/>
        <end position="99"/>
    </location>
</feature>
<dbReference type="Pfam" id="PF19036">
    <property type="entry name" value="Fuz_longin_1"/>
    <property type="match status" value="1"/>
</dbReference>
<dbReference type="GO" id="GO:0032585">
    <property type="term" value="C:multivesicular body membrane"/>
    <property type="evidence" value="ECO:0007669"/>
    <property type="project" value="UniProtKB-SubCell"/>
</dbReference>
<dbReference type="GO" id="GO:0000329">
    <property type="term" value="C:fungal-type vacuole membrane"/>
    <property type="evidence" value="ECO:0007669"/>
    <property type="project" value="TreeGrafter"/>
</dbReference>
<evidence type="ECO:0000256" key="3">
    <source>
        <dbReference type="ARBA" id="ARBA00018132"/>
    </source>
</evidence>
<evidence type="ECO:0000259" key="8">
    <source>
        <dbReference type="Pfam" id="PF19038"/>
    </source>
</evidence>
<dbReference type="OrthoDB" id="272411at2759"/>
<evidence type="ECO:0000313" key="10">
    <source>
        <dbReference type="Proteomes" id="UP000253472"/>
    </source>
</evidence>
<dbReference type="InterPro" id="IPR043972">
    <property type="entry name" value="FUZ/MON1/HPS1_longin_1"/>
</dbReference>
<gene>
    <name evidence="9" type="primary">MON1_1</name>
    <name evidence="9" type="ORF">Cantr_09507</name>
</gene>
<dbReference type="GO" id="GO:0006914">
    <property type="term" value="P:autophagy"/>
    <property type="evidence" value="ECO:0007669"/>
    <property type="project" value="UniProtKB-UniRule"/>
</dbReference>
<dbReference type="InterPro" id="IPR043970">
    <property type="entry name" value="FUZ/MON1/HPS1_longin_3"/>
</dbReference>
<evidence type="ECO:0000256" key="5">
    <source>
        <dbReference type="SAM" id="MobiDB-lite"/>
    </source>
</evidence>
<keyword evidence="4" id="KW-0472">Membrane</keyword>
<dbReference type="GO" id="GO:0035658">
    <property type="term" value="C:Mon1-Ccz1 complex"/>
    <property type="evidence" value="ECO:0007669"/>
    <property type="project" value="TreeGrafter"/>
</dbReference>